<dbReference type="AlphaFoldDB" id="A0A520N1X0"/>
<gene>
    <name evidence="18" type="primary">hisG</name>
    <name evidence="21" type="ORF">EVA93_03255</name>
</gene>
<evidence type="ECO:0000256" key="15">
    <source>
        <dbReference type="ARBA" id="ARBA00022842"/>
    </source>
</evidence>
<comment type="catalytic activity">
    <reaction evidence="1 18">
        <text>1-(5-phospho-beta-D-ribosyl)-ATP + diphosphate = 5-phospho-alpha-D-ribose 1-diphosphate + ATP</text>
        <dbReference type="Rhea" id="RHEA:18473"/>
        <dbReference type="ChEBI" id="CHEBI:30616"/>
        <dbReference type="ChEBI" id="CHEBI:33019"/>
        <dbReference type="ChEBI" id="CHEBI:58017"/>
        <dbReference type="ChEBI" id="CHEBI:73183"/>
        <dbReference type="EC" id="2.4.2.17"/>
    </reaction>
</comment>
<comment type="pathway">
    <text evidence="4 18">Amino-acid biosynthesis; L-histidine biosynthesis; L-histidine from 5-phospho-alpha-D-ribose 1-diphosphate: step 1/9.</text>
</comment>
<dbReference type="InterPro" id="IPR001348">
    <property type="entry name" value="ATP_PRibTrfase_HisG"/>
</dbReference>
<dbReference type="SUPFAM" id="SSF54913">
    <property type="entry name" value="GlnB-like"/>
    <property type="match status" value="1"/>
</dbReference>
<evidence type="ECO:0000256" key="16">
    <source>
        <dbReference type="ARBA" id="ARBA00023102"/>
    </source>
</evidence>
<dbReference type="PANTHER" id="PTHR21403">
    <property type="entry name" value="ATP PHOSPHORIBOSYLTRANSFERASE ATP-PRTASE"/>
    <property type="match status" value="1"/>
</dbReference>
<evidence type="ECO:0000256" key="13">
    <source>
        <dbReference type="ARBA" id="ARBA00022741"/>
    </source>
</evidence>
<dbReference type="UniPathway" id="UPA00031">
    <property type="reaction ID" value="UER00006"/>
</dbReference>
<dbReference type="Gene3D" id="3.30.70.120">
    <property type="match status" value="1"/>
</dbReference>
<evidence type="ECO:0000256" key="4">
    <source>
        <dbReference type="ARBA" id="ARBA00004667"/>
    </source>
</evidence>
<comment type="caution">
    <text evidence="21">The sequence shown here is derived from an EMBL/GenBank/DDBJ whole genome shotgun (WGS) entry which is preliminary data.</text>
</comment>
<keyword evidence="12 18" id="KW-0479">Metal-binding</keyword>
<evidence type="ECO:0000256" key="10">
    <source>
        <dbReference type="ARBA" id="ARBA00022676"/>
    </source>
</evidence>
<dbReference type="Proteomes" id="UP000318710">
    <property type="component" value="Unassembled WGS sequence"/>
</dbReference>
<dbReference type="PANTHER" id="PTHR21403:SF8">
    <property type="entry name" value="ATP PHOSPHORIBOSYLTRANSFERASE"/>
    <property type="match status" value="1"/>
</dbReference>
<evidence type="ECO:0000256" key="7">
    <source>
        <dbReference type="ARBA" id="ARBA00020998"/>
    </source>
</evidence>
<evidence type="ECO:0000256" key="5">
    <source>
        <dbReference type="ARBA" id="ARBA00007955"/>
    </source>
</evidence>
<evidence type="ECO:0000313" key="21">
    <source>
        <dbReference type="EMBL" id="RZO27426.1"/>
    </source>
</evidence>
<evidence type="ECO:0000256" key="14">
    <source>
        <dbReference type="ARBA" id="ARBA00022840"/>
    </source>
</evidence>
<feature type="domain" description="Histidine biosynthesis HisG C-terminal" evidence="20">
    <location>
        <begin position="213"/>
        <end position="285"/>
    </location>
</feature>
<keyword evidence="9 18" id="KW-0028">Amino-acid biosynthesis</keyword>
<dbReference type="SUPFAM" id="SSF53850">
    <property type="entry name" value="Periplasmic binding protein-like II"/>
    <property type="match status" value="1"/>
</dbReference>
<evidence type="ECO:0000256" key="9">
    <source>
        <dbReference type="ARBA" id="ARBA00022605"/>
    </source>
</evidence>
<keyword evidence="13 18" id="KW-0547">Nucleotide-binding</keyword>
<dbReference type="InterPro" id="IPR011322">
    <property type="entry name" value="N-reg_PII-like_a/b"/>
</dbReference>
<evidence type="ECO:0000256" key="8">
    <source>
        <dbReference type="ARBA" id="ARBA00022490"/>
    </source>
</evidence>
<keyword evidence="11 18" id="KW-0808">Transferase</keyword>
<dbReference type="Gene3D" id="3.40.190.10">
    <property type="entry name" value="Periplasmic binding protein-like II"/>
    <property type="match status" value="2"/>
</dbReference>
<comment type="similarity">
    <text evidence="5 18">Belongs to the ATP phosphoribosyltransferase family. Long subfamily.</text>
</comment>
<keyword evidence="8 18" id="KW-0963">Cytoplasm</keyword>
<evidence type="ECO:0000256" key="18">
    <source>
        <dbReference type="HAMAP-Rule" id="MF_00079"/>
    </source>
</evidence>
<keyword evidence="15 18" id="KW-0460">Magnesium</keyword>
<name>A0A520N1X0_9GAMM</name>
<evidence type="ECO:0000256" key="2">
    <source>
        <dbReference type="ARBA" id="ARBA00001946"/>
    </source>
</evidence>
<dbReference type="InterPro" id="IPR013115">
    <property type="entry name" value="HisG_C"/>
</dbReference>
<dbReference type="FunFam" id="3.40.190.10:FF:000008">
    <property type="entry name" value="ATP phosphoribosyltransferase"/>
    <property type="match status" value="1"/>
</dbReference>
<keyword evidence="10 18" id="KW-0328">Glycosyltransferase</keyword>
<reference evidence="21 22" key="1">
    <citation type="submission" date="2019-02" db="EMBL/GenBank/DDBJ databases">
        <title>Prokaryotic population dynamics and viral predation in marine succession experiment using metagenomics: the confinement effect.</title>
        <authorList>
            <person name="Haro-Moreno J.M."/>
            <person name="Rodriguez-Valera F."/>
            <person name="Lopez-Perez M."/>
        </authorList>
    </citation>
    <scope>NUCLEOTIDE SEQUENCE [LARGE SCALE GENOMIC DNA]</scope>
    <source>
        <strain evidence="21">MED-G160</strain>
    </source>
</reference>
<accession>A0A520N1X0</accession>
<organism evidence="21 22">
    <name type="scientific">SAR86 cluster bacterium</name>
    <dbReference type="NCBI Taxonomy" id="2030880"/>
    <lineage>
        <taxon>Bacteria</taxon>
        <taxon>Pseudomonadati</taxon>
        <taxon>Pseudomonadota</taxon>
        <taxon>Gammaproteobacteria</taxon>
        <taxon>SAR86 cluster</taxon>
    </lineage>
</organism>
<sequence length="288" mass="32024">MKNRLKIAIQKNGRLSNESLSILKKCGIEFSDSSNKLFIKSTNMLIDLLMVRDDDIPRLVSQNIADLGIVGENVVFEKQLSDTSLKLKTTLKLGFSRCRLSFAKPKKMNLDNINNKKIATSYPSIVKNYLEKKDINAEIIEIHGSVELTPFVEISDIIADLVSTGSTLESNNLTELDSIMDSQAILVQSSSIPSKKLPLIEKIVARINSVIKAKDSKYIMFNADTDNTDELIKLLPAAESPTVIPLADRSKVAIHTVCKEDVFWETIESLKLRGASSILVLPIEKLSY</sequence>
<keyword evidence="14 18" id="KW-0067">ATP-binding</keyword>
<dbReference type="NCBIfam" id="TIGR03455">
    <property type="entry name" value="HisG_C-term"/>
    <property type="match status" value="1"/>
</dbReference>
<evidence type="ECO:0000256" key="11">
    <source>
        <dbReference type="ARBA" id="ARBA00022679"/>
    </source>
</evidence>
<dbReference type="HAMAP" id="MF_00079">
    <property type="entry name" value="HisG_Long"/>
    <property type="match status" value="1"/>
</dbReference>
<evidence type="ECO:0000259" key="19">
    <source>
        <dbReference type="Pfam" id="PF01634"/>
    </source>
</evidence>
<dbReference type="GO" id="GO:0003879">
    <property type="term" value="F:ATP phosphoribosyltransferase activity"/>
    <property type="evidence" value="ECO:0007669"/>
    <property type="project" value="UniProtKB-UniRule"/>
</dbReference>
<evidence type="ECO:0000256" key="12">
    <source>
        <dbReference type="ARBA" id="ARBA00022723"/>
    </source>
</evidence>
<evidence type="ECO:0000313" key="22">
    <source>
        <dbReference type="Proteomes" id="UP000318710"/>
    </source>
</evidence>
<evidence type="ECO:0000256" key="17">
    <source>
        <dbReference type="ARBA" id="ARBA00024861"/>
    </source>
</evidence>
<comment type="function">
    <text evidence="17 18">Catalyzes the condensation of ATP and 5-phosphoribose 1-diphosphate to form N'-(5'-phosphoribosyl)-ATP (PR-ATP). Has a crucial role in the pathway because the rate of histidine biosynthesis seems to be controlled primarily by regulation of HisG enzymatic activity.</text>
</comment>
<dbReference type="GO" id="GO:0005524">
    <property type="term" value="F:ATP binding"/>
    <property type="evidence" value="ECO:0007669"/>
    <property type="project" value="UniProtKB-KW"/>
</dbReference>
<dbReference type="InterPro" id="IPR020621">
    <property type="entry name" value="ATP-PRT_HisG_long"/>
</dbReference>
<dbReference type="InterPro" id="IPR015867">
    <property type="entry name" value="N-reg_PII/ATP_PRibTrfase_C"/>
</dbReference>
<protein>
    <recommendedName>
        <fullName evidence="7 18">ATP phosphoribosyltransferase</fullName>
        <shortName evidence="18">ATP-PRT</shortName>
        <shortName evidence="18">ATP-PRTase</shortName>
        <ecNumber evidence="6 18">2.4.2.17</ecNumber>
    </recommendedName>
</protein>
<dbReference type="EC" id="2.4.2.17" evidence="6 18"/>
<dbReference type="GO" id="GO:0000105">
    <property type="term" value="P:L-histidine biosynthetic process"/>
    <property type="evidence" value="ECO:0007669"/>
    <property type="project" value="UniProtKB-UniRule"/>
</dbReference>
<dbReference type="InterPro" id="IPR013820">
    <property type="entry name" value="ATP_PRibTrfase_cat"/>
</dbReference>
<comment type="cofactor">
    <cofactor evidence="2 18">
        <name>Mg(2+)</name>
        <dbReference type="ChEBI" id="CHEBI:18420"/>
    </cofactor>
</comment>
<keyword evidence="16 18" id="KW-0368">Histidine biosynthesis</keyword>
<evidence type="ECO:0000256" key="3">
    <source>
        <dbReference type="ARBA" id="ARBA00004496"/>
    </source>
</evidence>
<dbReference type="Pfam" id="PF08029">
    <property type="entry name" value="HisG_C"/>
    <property type="match status" value="1"/>
</dbReference>
<proteinExistence type="inferred from homology"/>
<dbReference type="FunFam" id="3.30.70.120:FF:000002">
    <property type="entry name" value="ATP phosphoribosyltransferase"/>
    <property type="match status" value="1"/>
</dbReference>
<comment type="subcellular location">
    <subcellularLocation>
        <location evidence="3 18">Cytoplasm</location>
    </subcellularLocation>
</comment>
<dbReference type="GO" id="GO:0005737">
    <property type="term" value="C:cytoplasm"/>
    <property type="evidence" value="ECO:0007669"/>
    <property type="project" value="UniProtKB-SubCell"/>
</dbReference>
<evidence type="ECO:0000256" key="1">
    <source>
        <dbReference type="ARBA" id="ARBA00000915"/>
    </source>
</evidence>
<dbReference type="Pfam" id="PF01634">
    <property type="entry name" value="HisG"/>
    <property type="match status" value="1"/>
</dbReference>
<dbReference type="NCBIfam" id="TIGR00070">
    <property type="entry name" value="hisG"/>
    <property type="match status" value="1"/>
</dbReference>
<evidence type="ECO:0000256" key="6">
    <source>
        <dbReference type="ARBA" id="ARBA00011946"/>
    </source>
</evidence>
<evidence type="ECO:0000259" key="20">
    <source>
        <dbReference type="Pfam" id="PF08029"/>
    </source>
</evidence>
<dbReference type="GO" id="GO:0000287">
    <property type="term" value="F:magnesium ion binding"/>
    <property type="evidence" value="ECO:0007669"/>
    <property type="project" value="UniProtKB-UniRule"/>
</dbReference>
<feature type="domain" description="ATP phosphoribosyltransferase catalytic" evidence="19">
    <location>
        <begin position="52"/>
        <end position="208"/>
    </location>
</feature>
<comment type="activity regulation">
    <text evidence="18">Feedback inhibited by histidine.</text>
</comment>
<dbReference type="EMBL" id="SHBF01000017">
    <property type="protein sequence ID" value="RZO27426.1"/>
    <property type="molecule type" value="Genomic_DNA"/>
</dbReference>